<accession>A0A6N7WYZ4</accession>
<dbReference type="RefSeq" id="WP_154537451.1">
    <property type="nucleotide sequence ID" value="NZ_VUNE01000001.1"/>
</dbReference>
<dbReference type="PANTHER" id="PTHR30143">
    <property type="entry name" value="ACID HYDRATASE"/>
    <property type="match status" value="1"/>
</dbReference>
<dbReference type="GO" id="GO:0005737">
    <property type="term" value="C:cytoplasm"/>
    <property type="evidence" value="ECO:0007669"/>
    <property type="project" value="TreeGrafter"/>
</dbReference>
<dbReference type="SUPFAM" id="SSF56529">
    <property type="entry name" value="FAH"/>
    <property type="match status" value="1"/>
</dbReference>
<sequence>METAVNKLFEAYRSNSPIELNQFDFKTKEEAYNVQDMILDLKKSELNEHLAGYKISLTSKTTQDMFICDSPLYGGMTNVTIKDKVLLSDYNEPLLELELVFLVDEDIEIDDTDEIIMKKCRVAPGIEVPDGRYKNWFPNTNLYEILADGAVNGAVVIGEPQKVSYDDIDDIKGSLIFNGKFVKEGKSSEVLGHPVNSVKWLAKILNEQGKKLSKGLFISTGTFVLPERLQVGSYEAIYENLGSVKLEVI</sequence>
<organism evidence="1 2">
    <name type="scientific">Peptostreptococcus porci</name>
    <dbReference type="NCBI Taxonomy" id="2652282"/>
    <lineage>
        <taxon>Bacteria</taxon>
        <taxon>Bacillati</taxon>
        <taxon>Bacillota</taxon>
        <taxon>Clostridia</taxon>
        <taxon>Peptostreptococcales</taxon>
        <taxon>Peptostreptococcaceae</taxon>
        <taxon>Peptostreptococcus</taxon>
    </lineage>
</organism>
<dbReference type="AlphaFoldDB" id="A0A6N7WYZ4"/>
<evidence type="ECO:0000313" key="2">
    <source>
        <dbReference type="Proteomes" id="UP000440713"/>
    </source>
</evidence>
<dbReference type="PANTHER" id="PTHR30143:SF0">
    <property type="entry name" value="2-KETO-4-PENTENOATE HYDRATASE"/>
    <property type="match status" value="1"/>
</dbReference>
<dbReference type="InterPro" id="IPR036663">
    <property type="entry name" value="Fumarylacetoacetase_C_sf"/>
</dbReference>
<name>A0A6N7WYZ4_9FIRM</name>
<dbReference type="EMBL" id="VUNE01000001">
    <property type="protein sequence ID" value="MST62095.1"/>
    <property type="molecule type" value="Genomic_DNA"/>
</dbReference>
<gene>
    <name evidence="1" type="ORF">FYJ71_03780</name>
</gene>
<dbReference type="Gene3D" id="3.90.850.10">
    <property type="entry name" value="Fumarylacetoacetase-like, C-terminal domain"/>
    <property type="match status" value="1"/>
</dbReference>
<comment type="caution">
    <text evidence="1">The sequence shown here is derived from an EMBL/GenBank/DDBJ whole genome shotgun (WGS) entry which is preliminary data.</text>
</comment>
<dbReference type="Proteomes" id="UP000440713">
    <property type="component" value="Unassembled WGS sequence"/>
</dbReference>
<dbReference type="GO" id="GO:0008684">
    <property type="term" value="F:2-oxopent-4-enoate hydratase activity"/>
    <property type="evidence" value="ECO:0007669"/>
    <property type="project" value="TreeGrafter"/>
</dbReference>
<keyword evidence="2" id="KW-1185">Reference proteome</keyword>
<dbReference type="InterPro" id="IPR050772">
    <property type="entry name" value="Hydratase-Decarb/MhpD_sf"/>
</dbReference>
<protein>
    <submittedName>
        <fullName evidence="1">Hydratase</fullName>
    </submittedName>
</protein>
<evidence type="ECO:0000313" key="1">
    <source>
        <dbReference type="EMBL" id="MST62095.1"/>
    </source>
</evidence>
<reference evidence="1 2" key="1">
    <citation type="submission" date="2019-08" db="EMBL/GenBank/DDBJ databases">
        <title>In-depth cultivation of the pig gut microbiome towards novel bacterial diversity and tailored functional studies.</title>
        <authorList>
            <person name="Wylensek D."/>
            <person name="Hitch T.C.A."/>
            <person name="Clavel T."/>
        </authorList>
    </citation>
    <scope>NUCLEOTIDE SEQUENCE [LARGE SCALE GENOMIC DNA]</scope>
    <source>
        <strain evidence="1 2">WCA-SAB-591-4A-A</strain>
    </source>
</reference>
<proteinExistence type="predicted"/>